<feature type="domain" description="AAA+ ATPase" evidence="3">
    <location>
        <begin position="42"/>
        <end position="218"/>
    </location>
</feature>
<evidence type="ECO:0000256" key="1">
    <source>
        <dbReference type="ARBA" id="ARBA00022737"/>
    </source>
</evidence>
<dbReference type="EMBL" id="NBII01000009">
    <property type="protein sequence ID" value="PAV16012.1"/>
    <property type="molecule type" value="Genomic_DNA"/>
</dbReference>
<dbReference type="OrthoDB" id="3027122at2759"/>
<feature type="compositionally biased region" description="Polar residues" evidence="2">
    <location>
        <begin position="9"/>
        <end position="21"/>
    </location>
</feature>
<dbReference type="PANTHER" id="PTHR10039:SF15">
    <property type="entry name" value="NACHT DOMAIN-CONTAINING PROTEIN"/>
    <property type="match status" value="1"/>
</dbReference>
<comment type="caution">
    <text evidence="4">The sequence shown here is derived from an EMBL/GenBank/DDBJ whole genome shotgun (WGS) entry which is preliminary data.</text>
</comment>
<organism evidence="4 5">
    <name type="scientific">Pyrrhoderma noxium</name>
    <dbReference type="NCBI Taxonomy" id="2282107"/>
    <lineage>
        <taxon>Eukaryota</taxon>
        <taxon>Fungi</taxon>
        <taxon>Dikarya</taxon>
        <taxon>Basidiomycota</taxon>
        <taxon>Agaricomycotina</taxon>
        <taxon>Agaricomycetes</taxon>
        <taxon>Hymenochaetales</taxon>
        <taxon>Hymenochaetaceae</taxon>
        <taxon>Pyrrhoderma</taxon>
    </lineage>
</organism>
<protein>
    <submittedName>
        <fullName evidence="4">WD40 domain containing protein</fullName>
    </submittedName>
</protein>
<dbReference type="SUPFAM" id="SSF52540">
    <property type="entry name" value="P-loop containing nucleoside triphosphate hydrolases"/>
    <property type="match status" value="1"/>
</dbReference>
<keyword evidence="1" id="KW-0677">Repeat</keyword>
<evidence type="ECO:0000313" key="4">
    <source>
        <dbReference type="EMBL" id="PAV16012.1"/>
    </source>
</evidence>
<evidence type="ECO:0000256" key="2">
    <source>
        <dbReference type="SAM" id="MobiDB-lite"/>
    </source>
</evidence>
<keyword evidence="5" id="KW-1185">Reference proteome</keyword>
<feature type="region of interest" description="Disordered" evidence="2">
    <location>
        <begin position="1"/>
        <end position="21"/>
    </location>
</feature>
<name>A0A286U8U8_9AGAM</name>
<dbReference type="Gene3D" id="3.40.50.300">
    <property type="entry name" value="P-loop containing nucleotide triphosphate hydrolases"/>
    <property type="match status" value="1"/>
</dbReference>
<evidence type="ECO:0000313" key="5">
    <source>
        <dbReference type="Proteomes" id="UP000217199"/>
    </source>
</evidence>
<accession>A0A286U8U8</accession>
<dbReference type="STRING" id="2282107.A0A286U8U8"/>
<dbReference type="Proteomes" id="UP000217199">
    <property type="component" value="Unassembled WGS sequence"/>
</dbReference>
<sequence>MRELKDRLSPSNLPGNNRPQCLENTRKQTLQNIDEWVNAGGYPNVLFLIGAAGTGKSTIATTIAGTYQEIGQLGCHLFFLRGRSDPENVLQTIAYSLAMYRQNIAESLTQSLGFSGDIGPSNLKTKFKVLLRDPLSAIAANLGLTILIVIDALDKCGTSEARWDLICVLRDSLPNLPSNFRFIITSRPENDILTFTSLQPPNVRIVHLDHQIDENRLDVFTYIEYELKELRLSNTLRIPQGWPWDEGLQRLANITNGLFIWASTAIKFIAETRKGYGQFNRLRDLVTNEKIIDLNELYTTILESALEWDSEVKETFIRVFSFILFGESLLSDEAINGILGIDETPDVLMHLQSVVVYEPGNPITIRHASFYDYLVSCKGRPWHIDPNVQKGYIASKCFERMDNLLRYNICNLESSYVLNADVPNLDDNVSRYIPLFLKYICCNWIRHLQDVPYSQELCSQLRSFTHKQLLFWFKVLSLTSTFNDHVGPALLLAIEWVGRCLSASKYIFGADLEECISNLYFPSTSRFVDVDTLREIRVYEISSGIYR</sequence>
<dbReference type="Pfam" id="PF24883">
    <property type="entry name" value="NPHP3_N"/>
    <property type="match status" value="1"/>
</dbReference>
<dbReference type="InterPro" id="IPR003593">
    <property type="entry name" value="AAA+_ATPase"/>
</dbReference>
<dbReference type="PANTHER" id="PTHR10039">
    <property type="entry name" value="AMELOGENIN"/>
    <property type="match status" value="1"/>
</dbReference>
<gene>
    <name evidence="4" type="ORF">PNOK_0887000</name>
</gene>
<dbReference type="InParanoid" id="A0A286U8U8"/>
<dbReference type="InterPro" id="IPR027417">
    <property type="entry name" value="P-loop_NTPase"/>
</dbReference>
<dbReference type="AlphaFoldDB" id="A0A286U8U8"/>
<dbReference type="SMART" id="SM00382">
    <property type="entry name" value="AAA"/>
    <property type="match status" value="1"/>
</dbReference>
<dbReference type="InterPro" id="IPR056884">
    <property type="entry name" value="NPHP3-like_N"/>
</dbReference>
<reference evidence="4 5" key="1">
    <citation type="journal article" date="2017" name="Mol. Ecol.">
        <title>Comparative and population genomic landscape of Phellinus noxius: A hypervariable fungus causing root rot in trees.</title>
        <authorList>
            <person name="Chung C.L."/>
            <person name="Lee T.J."/>
            <person name="Akiba M."/>
            <person name="Lee H.H."/>
            <person name="Kuo T.H."/>
            <person name="Liu D."/>
            <person name="Ke H.M."/>
            <person name="Yokoi T."/>
            <person name="Roa M.B."/>
            <person name="Lu M.J."/>
            <person name="Chang Y.Y."/>
            <person name="Ann P.J."/>
            <person name="Tsai J.N."/>
            <person name="Chen C.Y."/>
            <person name="Tzean S.S."/>
            <person name="Ota Y."/>
            <person name="Hattori T."/>
            <person name="Sahashi N."/>
            <person name="Liou R.F."/>
            <person name="Kikuchi T."/>
            <person name="Tsai I.J."/>
        </authorList>
    </citation>
    <scope>NUCLEOTIDE SEQUENCE [LARGE SCALE GENOMIC DNA]</scope>
    <source>
        <strain evidence="4 5">FFPRI411160</strain>
    </source>
</reference>
<proteinExistence type="predicted"/>
<evidence type="ECO:0000259" key="3">
    <source>
        <dbReference type="SMART" id="SM00382"/>
    </source>
</evidence>